<name>A0A1D1YUE9_9ARAE</name>
<evidence type="ECO:0000259" key="4">
    <source>
        <dbReference type="Pfam" id="PF03470"/>
    </source>
</evidence>
<dbReference type="InterPro" id="IPR005380">
    <property type="entry name" value="XS_domain"/>
</dbReference>
<dbReference type="Pfam" id="PF03470">
    <property type="entry name" value="zf-XS"/>
    <property type="match status" value="1"/>
</dbReference>
<feature type="domain" description="Zinc finger-XS" evidence="4">
    <location>
        <begin position="43"/>
        <end position="83"/>
    </location>
</feature>
<dbReference type="InterPro" id="IPR045177">
    <property type="entry name" value="FDM1-5/IDN2"/>
</dbReference>
<evidence type="ECO:0000259" key="3">
    <source>
        <dbReference type="Pfam" id="PF03468"/>
    </source>
</evidence>
<dbReference type="CDD" id="cd12266">
    <property type="entry name" value="RRM_like_XS"/>
    <property type="match status" value="1"/>
</dbReference>
<sequence>MDYSSEESSEVSDSDIDDYESNSYLELKSGKQVVRKPSGTYRCPFCIRKKKQDYHYRDILRHAYSLGASNQNVKVKANHRAFAKYLTTDMADGADQLSQPVVANPELPPKPKEDDQFVWPWMGILVNVPTEIKDGRCFGRSGMALKQQLSEYNPLKINPLWNFKGHTGSAIVDFNKDWSGFKDAMTFEKHFVKEHFGRNNWYEKKPHKYGIHGWLARAEDYNLGGPIGKYLRNNGDLKTVANHVKEESEKNQKLVADLTNRVQVANMHLREMECRYNESTFSLNQMMEQRDRLHHAYNEEMRKMQNFARDQSHHILKENEDLRVQLESKKKELDSQCKVVRKLRNLLMRRKRMQRKTMRFHWQYWNQKRQMKTVCGRLKNRKRHP</sequence>
<keyword evidence="1" id="KW-0175">Coiled coil</keyword>
<reference evidence="5" key="1">
    <citation type="submission" date="2015-07" db="EMBL/GenBank/DDBJ databases">
        <title>Transcriptome Assembly of Anthurium amnicola.</title>
        <authorList>
            <person name="Suzuki J."/>
        </authorList>
    </citation>
    <scope>NUCLEOTIDE SEQUENCE</scope>
</reference>
<protein>
    <submittedName>
        <fullName evidence="5">Protein SUPPRESSOR OF GENE SILENCING 3</fullName>
    </submittedName>
</protein>
<dbReference type="Gene3D" id="3.30.70.2890">
    <property type="entry name" value="XS domain"/>
    <property type="match status" value="1"/>
</dbReference>
<dbReference type="EMBL" id="GDJX01009685">
    <property type="protein sequence ID" value="JAT58251.1"/>
    <property type="molecule type" value="Transcribed_RNA"/>
</dbReference>
<dbReference type="Pfam" id="PF03468">
    <property type="entry name" value="XS"/>
    <property type="match status" value="1"/>
</dbReference>
<dbReference type="AlphaFoldDB" id="A0A1D1YUE9"/>
<organism evidence="5">
    <name type="scientific">Anthurium amnicola</name>
    <dbReference type="NCBI Taxonomy" id="1678845"/>
    <lineage>
        <taxon>Eukaryota</taxon>
        <taxon>Viridiplantae</taxon>
        <taxon>Streptophyta</taxon>
        <taxon>Embryophyta</taxon>
        <taxon>Tracheophyta</taxon>
        <taxon>Spermatophyta</taxon>
        <taxon>Magnoliopsida</taxon>
        <taxon>Liliopsida</taxon>
        <taxon>Araceae</taxon>
        <taxon>Pothoideae</taxon>
        <taxon>Potheae</taxon>
        <taxon>Anthurium</taxon>
    </lineage>
</organism>
<gene>
    <name evidence="5" type="primary">SGS3_35</name>
    <name evidence="5" type="ORF">g.62417</name>
</gene>
<accession>A0A1D1YUE9</accession>
<dbReference type="InterPro" id="IPR005381">
    <property type="entry name" value="Znf-XS_domain"/>
</dbReference>
<dbReference type="GO" id="GO:0080188">
    <property type="term" value="P:gene silencing by siRNA-directed DNA methylation"/>
    <property type="evidence" value="ECO:0007669"/>
    <property type="project" value="InterPro"/>
</dbReference>
<evidence type="ECO:0000256" key="1">
    <source>
        <dbReference type="ARBA" id="ARBA00023054"/>
    </source>
</evidence>
<keyword evidence="2" id="KW-0943">RNA-mediated gene silencing</keyword>
<dbReference type="PANTHER" id="PTHR21596">
    <property type="entry name" value="RIBONUCLEASE P SUBUNIT P38"/>
    <property type="match status" value="1"/>
</dbReference>
<evidence type="ECO:0000256" key="2">
    <source>
        <dbReference type="ARBA" id="ARBA00023158"/>
    </source>
</evidence>
<proteinExistence type="predicted"/>
<evidence type="ECO:0000313" key="5">
    <source>
        <dbReference type="EMBL" id="JAT58251.1"/>
    </source>
</evidence>
<dbReference type="InterPro" id="IPR038588">
    <property type="entry name" value="XS_domain_sf"/>
</dbReference>
<dbReference type="PANTHER" id="PTHR21596:SF3">
    <property type="entry name" value="FACTOR OF DNA METHYLATION 1-RELATED"/>
    <property type="match status" value="1"/>
</dbReference>
<feature type="domain" description="XS" evidence="3">
    <location>
        <begin position="114"/>
        <end position="222"/>
    </location>
</feature>